<dbReference type="eggNOG" id="COG0438">
    <property type="taxonomic scope" value="Bacteria"/>
</dbReference>
<dbReference type="Proteomes" id="UP000006377">
    <property type="component" value="Chromosome"/>
</dbReference>
<dbReference type="PANTHER" id="PTHR45947:SF3">
    <property type="entry name" value="SULFOQUINOVOSYL TRANSFERASE SQD2"/>
    <property type="match status" value="1"/>
</dbReference>
<evidence type="ECO:0000313" key="2">
    <source>
        <dbReference type="EMBL" id="ABS63606.1"/>
    </source>
</evidence>
<dbReference type="HOGENOM" id="CLU_009583_2_0_5"/>
<dbReference type="Pfam" id="PF13439">
    <property type="entry name" value="Glyco_transf_4"/>
    <property type="match status" value="1"/>
</dbReference>
<dbReference type="AlphaFoldDB" id="A7HUM3"/>
<dbReference type="GO" id="GO:0016757">
    <property type="term" value="F:glycosyltransferase activity"/>
    <property type="evidence" value="ECO:0007669"/>
    <property type="project" value="TreeGrafter"/>
</dbReference>
<name>A7HUM3_PARL1</name>
<organism evidence="2 3">
    <name type="scientific">Parvibaculum lavamentivorans (strain DS-1 / DSM 13023 / NCIMB 13966)</name>
    <dbReference type="NCBI Taxonomy" id="402881"/>
    <lineage>
        <taxon>Bacteria</taxon>
        <taxon>Pseudomonadati</taxon>
        <taxon>Pseudomonadota</taxon>
        <taxon>Alphaproteobacteria</taxon>
        <taxon>Hyphomicrobiales</taxon>
        <taxon>Parvibaculaceae</taxon>
        <taxon>Parvibaculum</taxon>
    </lineage>
</organism>
<dbReference type="CDD" id="cd03814">
    <property type="entry name" value="GT4-like"/>
    <property type="match status" value="1"/>
</dbReference>
<dbReference type="Gene3D" id="3.40.50.2000">
    <property type="entry name" value="Glycogen Phosphorylase B"/>
    <property type="match status" value="2"/>
</dbReference>
<dbReference type="KEGG" id="pla:Plav_1992"/>
<reference evidence="2 3" key="1">
    <citation type="journal article" date="2011" name="Stand. Genomic Sci.">
        <title>Complete genome sequence of Parvibaculum lavamentivorans type strain (DS-1(T)).</title>
        <authorList>
            <person name="Schleheck D."/>
            <person name="Weiss M."/>
            <person name="Pitluck S."/>
            <person name="Bruce D."/>
            <person name="Land M.L."/>
            <person name="Han S."/>
            <person name="Saunders E."/>
            <person name="Tapia R."/>
            <person name="Detter C."/>
            <person name="Brettin T."/>
            <person name="Han J."/>
            <person name="Woyke T."/>
            <person name="Goodwin L."/>
            <person name="Pennacchio L."/>
            <person name="Nolan M."/>
            <person name="Cook A.M."/>
            <person name="Kjelleberg S."/>
            <person name="Thomas T."/>
        </authorList>
    </citation>
    <scope>NUCLEOTIDE SEQUENCE [LARGE SCALE GENOMIC DNA]</scope>
    <source>
        <strain evidence="3">DS-1 / DSM 13023 / NCIMB 13966</strain>
    </source>
</reference>
<dbReference type="InterPro" id="IPR050194">
    <property type="entry name" value="Glycosyltransferase_grp1"/>
</dbReference>
<gene>
    <name evidence="2" type="ordered locus">Plav_1992</name>
</gene>
<dbReference type="SUPFAM" id="SSF53756">
    <property type="entry name" value="UDP-Glycosyltransferase/glycogen phosphorylase"/>
    <property type="match status" value="1"/>
</dbReference>
<protein>
    <submittedName>
        <fullName evidence="2">Glycosyl transferase group 1</fullName>
    </submittedName>
</protein>
<evidence type="ECO:0000259" key="1">
    <source>
        <dbReference type="Pfam" id="PF13439"/>
    </source>
</evidence>
<dbReference type="Pfam" id="PF13692">
    <property type="entry name" value="Glyco_trans_1_4"/>
    <property type="match status" value="1"/>
</dbReference>
<feature type="domain" description="Glycosyltransferase subfamily 4-like N-terminal" evidence="1">
    <location>
        <begin position="25"/>
        <end position="176"/>
    </location>
</feature>
<dbReference type="InterPro" id="IPR028098">
    <property type="entry name" value="Glyco_trans_4-like_N"/>
</dbReference>
<keyword evidence="2" id="KW-0808">Transferase</keyword>
<proteinExistence type="predicted"/>
<accession>A7HUM3</accession>
<dbReference type="EMBL" id="CP000774">
    <property type="protein sequence ID" value="ABS63606.1"/>
    <property type="molecule type" value="Genomic_DNA"/>
</dbReference>
<keyword evidence="3" id="KW-1185">Reference proteome</keyword>
<dbReference type="CAZy" id="GT4">
    <property type="family name" value="Glycosyltransferase Family 4"/>
</dbReference>
<dbReference type="STRING" id="402881.Plav_1992"/>
<dbReference type="PANTHER" id="PTHR45947">
    <property type="entry name" value="SULFOQUINOVOSYL TRANSFERASE SQD2"/>
    <property type="match status" value="1"/>
</dbReference>
<evidence type="ECO:0000313" key="3">
    <source>
        <dbReference type="Proteomes" id="UP000006377"/>
    </source>
</evidence>
<sequence>MPRDVGRFCETLRIVIVSDAAPPQVNGVVRTLQQLTAHLKGMGHEVTFITPDMFTTVPMPTYPEIRLALFPGRKIARMIREANPNAIHIATEGPLGLAARRFCVRKGIPFSTSFHTRFAEYLNARTGIPLSWGYEFLRRFHRKSSALMVATPSLQKELRERGFGEPVIWSRGVDTDLYRPRPDLMDAHPKGLARPVWLNVGRVAVEKNIEAFLELDLPGTKMIVGEGPRLEYLKKRFPQAHFTGPLFGAELAEAYAAADVFVFPSRTDTFGLVLIEAMAAGTPVAGYPVQGPGDVLAFTPDGMKAGALDEDLKTACMAALRLNRDDARAYAMNFAWEACAKQFIVNLALEEMSAEETVEERAAIEVVG</sequence>